<feature type="chain" id="PRO_5047030527" description="Lipoprotein" evidence="1">
    <location>
        <begin position="20"/>
        <end position="198"/>
    </location>
</feature>
<keyword evidence="1" id="KW-0732">Signal</keyword>
<evidence type="ECO:0000313" key="2">
    <source>
        <dbReference type="EMBL" id="MFD2037358.1"/>
    </source>
</evidence>
<organism evidence="2 3">
    <name type="scientific">Belliella marina</name>
    <dbReference type="NCBI Taxonomy" id="1644146"/>
    <lineage>
        <taxon>Bacteria</taxon>
        <taxon>Pseudomonadati</taxon>
        <taxon>Bacteroidota</taxon>
        <taxon>Cytophagia</taxon>
        <taxon>Cytophagales</taxon>
        <taxon>Cyclobacteriaceae</taxon>
        <taxon>Belliella</taxon>
    </lineage>
</organism>
<name>A0ABW4VT65_9BACT</name>
<protein>
    <recommendedName>
        <fullName evidence="4">Lipoprotein</fullName>
    </recommendedName>
</protein>
<reference evidence="3" key="1">
    <citation type="journal article" date="2019" name="Int. J. Syst. Evol. Microbiol.">
        <title>The Global Catalogue of Microorganisms (GCM) 10K type strain sequencing project: providing services to taxonomists for standard genome sequencing and annotation.</title>
        <authorList>
            <consortium name="The Broad Institute Genomics Platform"/>
            <consortium name="The Broad Institute Genome Sequencing Center for Infectious Disease"/>
            <person name="Wu L."/>
            <person name="Ma J."/>
        </authorList>
    </citation>
    <scope>NUCLEOTIDE SEQUENCE [LARGE SCALE GENOMIC DNA]</scope>
    <source>
        <strain evidence="3">CGMCC 1.15180</strain>
    </source>
</reference>
<dbReference type="PROSITE" id="PS51257">
    <property type="entry name" value="PROKAR_LIPOPROTEIN"/>
    <property type="match status" value="1"/>
</dbReference>
<dbReference type="EMBL" id="JBHUHR010000048">
    <property type="protein sequence ID" value="MFD2037358.1"/>
    <property type="molecule type" value="Genomic_DNA"/>
</dbReference>
<evidence type="ECO:0000256" key="1">
    <source>
        <dbReference type="SAM" id="SignalP"/>
    </source>
</evidence>
<feature type="signal peptide" evidence="1">
    <location>
        <begin position="1"/>
        <end position="19"/>
    </location>
</feature>
<keyword evidence="3" id="KW-1185">Reference proteome</keyword>
<accession>A0ABW4VT65</accession>
<gene>
    <name evidence="2" type="ORF">ACFSKL_21350</name>
</gene>
<comment type="caution">
    <text evidence="2">The sequence shown here is derived from an EMBL/GenBank/DDBJ whole genome shotgun (WGS) entry which is preliminary data.</text>
</comment>
<sequence length="198" mass="22349">MRHFFQYLFCIGILSSVLACSSSPEEKAKKEIAKSLGIDKKKLDSESYYHFKMESGPLKGKEFTTPTYSQGGIGSTWDAGKTLTKSDISFIDPLQGSTTFCFRWTGKDITPIAPDKDPFSKNSFIELKVKVDEVQYTYLAEQANLKVKSLKEVSKLDQITKEHYPQWDLELEYDGVFKEMATGEVAKIKGMVKGVTRL</sequence>
<evidence type="ECO:0008006" key="4">
    <source>
        <dbReference type="Google" id="ProtNLM"/>
    </source>
</evidence>
<proteinExistence type="predicted"/>
<dbReference type="Proteomes" id="UP001597361">
    <property type="component" value="Unassembled WGS sequence"/>
</dbReference>
<dbReference type="RefSeq" id="WP_376889180.1">
    <property type="nucleotide sequence ID" value="NZ_JBHUHR010000048.1"/>
</dbReference>
<evidence type="ECO:0000313" key="3">
    <source>
        <dbReference type="Proteomes" id="UP001597361"/>
    </source>
</evidence>